<dbReference type="PANTHER" id="PTHR33209:SF1">
    <property type="entry name" value="PEPTIDASE S49 DOMAIN-CONTAINING PROTEIN"/>
    <property type="match status" value="1"/>
</dbReference>
<organism evidence="10 11">
    <name type="scientific">Hyphomonas johnsonii MHS-2</name>
    <dbReference type="NCBI Taxonomy" id="1280950"/>
    <lineage>
        <taxon>Bacteria</taxon>
        <taxon>Pseudomonadati</taxon>
        <taxon>Pseudomonadota</taxon>
        <taxon>Alphaproteobacteria</taxon>
        <taxon>Hyphomonadales</taxon>
        <taxon>Hyphomonadaceae</taxon>
        <taxon>Hyphomonas</taxon>
    </lineage>
</organism>
<dbReference type="InterPro" id="IPR047217">
    <property type="entry name" value="S49_SppA_67K_type_N"/>
</dbReference>
<dbReference type="InterPro" id="IPR047272">
    <property type="entry name" value="S49_SppA_C"/>
</dbReference>
<dbReference type="NCBIfam" id="TIGR00706">
    <property type="entry name" value="SppA_dom"/>
    <property type="match status" value="1"/>
</dbReference>
<dbReference type="PIRSF" id="PIRSF001217">
    <property type="entry name" value="Protease_4_SppA"/>
    <property type="match status" value="1"/>
</dbReference>
<evidence type="ECO:0000256" key="4">
    <source>
        <dbReference type="ARBA" id="ARBA00022801"/>
    </source>
</evidence>
<comment type="caution">
    <text evidence="10">The sequence shown here is derived from an EMBL/GenBank/DDBJ whole genome shotgun (WGS) entry which is preliminary data.</text>
</comment>
<dbReference type="OrthoDB" id="9764363at2"/>
<dbReference type="InterPro" id="IPR002142">
    <property type="entry name" value="Peptidase_S49"/>
</dbReference>
<dbReference type="InterPro" id="IPR004635">
    <property type="entry name" value="Pept_S49_SppA"/>
</dbReference>
<dbReference type="Gene3D" id="3.90.226.10">
    <property type="entry name" value="2-enoyl-CoA Hydratase, Chain A, domain 1"/>
    <property type="match status" value="3"/>
</dbReference>
<evidence type="ECO:0000259" key="9">
    <source>
        <dbReference type="Pfam" id="PF01343"/>
    </source>
</evidence>
<keyword evidence="4" id="KW-0378">Hydrolase</keyword>
<evidence type="ECO:0000256" key="5">
    <source>
        <dbReference type="ARBA" id="ARBA00022825"/>
    </source>
</evidence>
<keyword evidence="8" id="KW-0812">Transmembrane</keyword>
<dbReference type="GO" id="GO:0016020">
    <property type="term" value="C:membrane"/>
    <property type="evidence" value="ECO:0007669"/>
    <property type="project" value="UniProtKB-SubCell"/>
</dbReference>
<dbReference type="GO" id="GO:0008236">
    <property type="term" value="F:serine-type peptidase activity"/>
    <property type="evidence" value="ECO:0007669"/>
    <property type="project" value="UniProtKB-KW"/>
</dbReference>
<evidence type="ECO:0000256" key="1">
    <source>
        <dbReference type="ARBA" id="ARBA00004370"/>
    </source>
</evidence>
<accession>A0A059FVN4</accession>
<feature type="domain" description="Peptidase S49" evidence="9">
    <location>
        <begin position="365"/>
        <end position="514"/>
    </location>
</feature>
<reference evidence="10 11" key="1">
    <citation type="journal article" date="2014" name="Antonie Van Leeuwenhoek">
        <title>Hyphomonas beringensis sp. nov. and Hyphomonas chukchiensis sp. nov., isolated from surface seawater of the Bering Sea and Chukchi Sea.</title>
        <authorList>
            <person name="Li C."/>
            <person name="Lai Q."/>
            <person name="Li G."/>
            <person name="Dong C."/>
            <person name="Wang J."/>
            <person name="Liao Y."/>
            <person name="Shao Z."/>
        </authorList>
    </citation>
    <scope>NUCLEOTIDE SEQUENCE [LARGE SCALE GENOMIC DNA]</scope>
    <source>
        <strain evidence="10 11">MHS-2</strain>
    </source>
</reference>
<comment type="subcellular location">
    <subcellularLocation>
        <location evidence="1">Membrane</location>
    </subcellularLocation>
</comment>
<feature type="domain" description="Peptidase S49" evidence="9">
    <location>
        <begin position="142"/>
        <end position="269"/>
    </location>
</feature>
<proteinExistence type="inferred from homology"/>
<evidence type="ECO:0000256" key="8">
    <source>
        <dbReference type="SAM" id="Phobius"/>
    </source>
</evidence>
<dbReference type="eggNOG" id="COG0616">
    <property type="taxonomic scope" value="Bacteria"/>
</dbReference>
<feature type="transmembrane region" description="Helical" evidence="8">
    <location>
        <begin position="12"/>
        <end position="34"/>
    </location>
</feature>
<evidence type="ECO:0000256" key="7">
    <source>
        <dbReference type="PIRSR" id="PIRSR001217-1"/>
    </source>
</evidence>
<dbReference type="PANTHER" id="PTHR33209">
    <property type="entry name" value="PROTEASE 4"/>
    <property type="match status" value="1"/>
</dbReference>
<evidence type="ECO:0000256" key="3">
    <source>
        <dbReference type="ARBA" id="ARBA00022670"/>
    </source>
</evidence>
<dbReference type="CDD" id="cd07023">
    <property type="entry name" value="S49_Sppa_N_C"/>
    <property type="match status" value="1"/>
</dbReference>
<dbReference type="CDD" id="cd07018">
    <property type="entry name" value="S49_SppA_67K_type"/>
    <property type="match status" value="1"/>
</dbReference>
<feature type="active site" description="Nucleophile" evidence="7">
    <location>
        <position position="381"/>
    </location>
</feature>
<evidence type="ECO:0000313" key="10">
    <source>
        <dbReference type="EMBL" id="KCZ94503.1"/>
    </source>
</evidence>
<dbReference type="RefSeq" id="WP_035613728.1">
    <property type="nucleotide sequence ID" value="NZ_ARYK01000001.1"/>
</dbReference>
<keyword evidence="8" id="KW-1133">Transmembrane helix</keyword>
<dbReference type="EMBL" id="ARYK01000001">
    <property type="protein sequence ID" value="KCZ94503.1"/>
    <property type="molecule type" value="Genomic_DNA"/>
</dbReference>
<keyword evidence="3" id="KW-0645">Protease</keyword>
<evidence type="ECO:0000256" key="6">
    <source>
        <dbReference type="ARBA" id="ARBA00023136"/>
    </source>
</evidence>
<dbReference type="PATRIC" id="fig|1280950.3.peg.810"/>
<dbReference type="GO" id="GO:0006465">
    <property type="term" value="P:signal peptide processing"/>
    <property type="evidence" value="ECO:0007669"/>
    <property type="project" value="InterPro"/>
</dbReference>
<name>A0A059FVN4_9PROT</name>
<evidence type="ECO:0000256" key="2">
    <source>
        <dbReference type="ARBA" id="ARBA00008683"/>
    </source>
</evidence>
<sequence length="590" mass="62753">MKTFFLSMAGAFVAMIIFVLLMVTFVGMLIASAANSSPEAPKTMVLTLDLNSEFPDQSPTGGFAAFSQTPGFIDLLTKLKAAETDDAVKGLYVRGAMITVGSSRAEELREAFHSFRDSGKFIIAHTQGTYGMSGPSALRSITAADEIWMQPGTDLFATGVTFETEFLKGLFDKIDITPEIYPFYEYKNAPNTYNETSYTEPHREAMTALADSIWSVSLIDIAEDRGLSVDAVKASLESGPKTAQQVIDLNLMDKLGWPEEAEDAAKERAGKGAELVELAAYTPPSVSLKAPLIAVVGGEGAIVTGGSESGSPFSSPPGFASDAIARAILDAGENDKVKAIVFRVDSPGGSPTASDQIWRAIERVQEDGKPVVVSMGSLAASGGYYVSTGADYIMANRSTITGSIGIFGGKLALEGAFNKIGITFDTVSVGGDFADAYGTGTFTQAQEAEVRAWLKRGYDRFVGIVADGRGMTVDEVNTVARGRVWSGEDALQQGLVDQIGGFMDAIEKAKELGGIDSDVTPRLTYYPRRKSGFEALEGLFGVSEETARVAGILSEIAGDERTKILIEELAAMDASNSGQMQAVGPRIRER</sequence>
<keyword evidence="6 8" id="KW-0472">Membrane</keyword>
<dbReference type="InterPro" id="IPR004634">
    <property type="entry name" value="Pept_S49_pIV"/>
</dbReference>
<comment type="similarity">
    <text evidence="2">Belongs to the peptidase S49 family.</text>
</comment>
<keyword evidence="11" id="KW-1185">Reference proteome</keyword>
<feature type="active site" description="Proton donor/acceptor" evidence="7">
    <location>
        <position position="187"/>
    </location>
</feature>
<dbReference type="Proteomes" id="UP000025171">
    <property type="component" value="Unassembled WGS sequence"/>
</dbReference>
<dbReference type="InterPro" id="IPR029045">
    <property type="entry name" value="ClpP/crotonase-like_dom_sf"/>
</dbReference>
<dbReference type="Pfam" id="PF01343">
    <property type="entry name" value="Peptidase_S49"/>
    <property type="match status" value="2"/>
</dbReference>
<evidence type="ECO:0000313" key="11">
    <source>
        <dbReference type="Proteomes" id="UP000025171"/>
    </source>
</evidence>
<dbReference type="Gene3D" id="6.20.330.10">
    <property type="match status" value="1"/>
</dbReference>
<gene>
    <name evidence="10" type="ORF">HJO_03975</name>
</gene>
<dbReference type="AlphaFoldDB" id="A0A059FVN4"/>
<protein>
    <submittedName>
        <fullName evidence="10">Signal peptide peptidase SppA, 67K type</fullName>
    </submittedName>
</protein>
<keyword evidence="5" id="KW-0720">Serine protease</keyword>
<dbReference type="SUPFAM" id="SSF52096">
    <property type="entry name" value="ClpP/crotonase"/>
    <property type="match status" value="2"/>
</dbReference>